<reference evidence="2 3" key="1">
    <citation type="journal article" date="2023" name="bioRxiv">
        <title>High-quality genome assemblies of four members of thePodospora anserinaspecies complex.</title>
        <authorList>
            <person name="Ament-Velasquez S.L."/>
            <person name="Vogan A.A."/>
            <person name="Wallerman O."/>
            <person name="Hartmann F."/>
            <person name="Gautier V."/>
            <person name="Silar P."/>
            <person name="Giraud T."/>
            <person name="Johannesson H."/>
        </authorList>
    </citation>
    <scope>NUCLEOTIDE SEQUENCE [LARGE SCALE GENOMIC DNA]</scope>
    <source>
        <strain evidence="2 3">CBS 112042</strain>
    </source>
</reference>
<gene>
    <name evidence="2" type="ORF">QC761_302815</name>
</gene>
<dbReference type="Proteomes" id="UP001322138">
    <property type="component" value="Unassembled WGS sequence"/>
</dbReference>
<protein>
    <submittedName>
        <fullName evidence="2">Uncharacterized protein</fullName>
    </submittedName>
</protein>
<accession>A0ABR0FKH2</accession>
<keyword evidence="3" id="KW-1185">Reference proteome</keyword>
<sequence>MAFNCIMDASSSQNKASEDSAEASSSRNKAFENTFEAYSIDYATPPTSPDASSSSTKASSVERDLHAEFDRLFCSDFKTVETVSQPKNVEPPVYPVWDRFCFRKPDVGMQHAQLTKELLMRECTGKPFPMVEQHGPDTTRERFGDEVWNIHDLMQQSRDMKNPPEMVDGVVDELNARGPPPGEMSKFLIKMMKDEARYVGKRLYEQV</sequence>
<evidence type="ECO:0000313" key="3">
    <source>
        <dbReference type="Proteomes" id="UP001322138"/>
    </source>
</evidence>
<proteinExistence type="predicted"/>
<dbReference type="RefSeq" id="XP_062733187.1">
    <property type="nucleotide sequence ID" value="XM_062877422.1"/>
</dbReference>
<dbReference type="EMBL" id="JAFFGZ010000005">
    <property type="protein sequence ID" value="KAK4644211.1"/>
    <property type="molecule type" value="Genomic_DNA"/>
</dbReference>
<evidence type="ECO:0000256" key="1">
    <source>
        <dbReference type="SAM" id="MobiDB-lite"/>
    </source>
</evidence>
<comment type="caution">
    <text evidence="2">The sequence shown here is derived from an EMBL/GenBank/DDBJ whole genome shotgun (WGS) entry which is preliminary data.</text>
</comment>
<organism evidence="2 3">
    <name type="scientific">Podospora bellae-mahoneyi</name>
    <dbReference type="NCBI Taxonomy" id="2093777"/>
    <lineage>
        <taxon>Eukaryota</taxon>
        <taxon>Fungi</taxon>
        <taxon>Dikarya</taxon>
        <taxon>Ascomycota</taxon>
        <taxon>Pezizomycotina</taxon>
        <taxon>Sordariomycetes</taxon>
        <taxon>Sordariomycetidae</taxon>
        <taxon>Sordariales</taxon>
        <taxon>Podosporaceae</taxon>
        <taxon>Podospora</taxon>
    </lineage>
</organism>
<feature type="region of interest" description="Disordered" evidence="1">
    <location>
        <begin position="1"/>
        <end position="28"/>
    </location>
</feature>
<dbReference type="GeneID" id="87896904"/>
<name>A0ABR0FKH2_9PEZI</name>
<evidence type="ECO:0000313" key="2">
    <source>
        <dbReference type="EMBL" id="KAK4644211.1"/>
    </source>
</evidence>